<feature type="transmembrane region" description="Helical" evidence="1">
    <location>
        <begin position="151"/>
        <end position="174"/>
    </location>
</feature>
<dbReference type="InterPro" id="IPR043128">
    <property type="entry name" value="Rev_trsase/Diguanyl_cyclase"/>
</dbReference>
<dbReference type="Pfam" id="PF00990">
    <property type="entry name" value="GGDEF"/>
    <property type="match status" value="1"/>
</dbReference>
<reference evidence="3 4" key="1">
    <citation type="journal article" date="2013" name="Front. Microbiol.">
        <title>The genome of the endophytic bacterium H. frisingense GSF30(T) identifies diverse strategies in the Herbaspirillum genus to interact with plants.</title>
        <authorList>
            <person name="Straub D."/>
            <person name="Rothballer M."/>
            <person name="Hartmann A."/>
            <person name="Ludewig U."/>
        </authorList>
    </citation>
    <scope>NUCLEOTIDE SEQUENCE [LARGE SCALE GENOMIC DNA]</scope>
    <source>
        <strain evidence="3 4">GSF30</strain>
    </source>
</reference>
<feature type="domain" description="GGDEF" evidence="2">
    <location>
        <begin position="249"/>
        <end position="382"/>
    </location>
</feature>
<feature type="transmembrane region" description="Helical" evidence="1">
    <location>
        <begin position="122"/>
        <end position="139"/>
    </location>
</feature>
<dbReference type="NCBIfam" id="TIGR00254">
    <property type="entry name" value="GGDEF"/>
    <property type="match status" value="1"/>
</dbReference>
<dbReference type="InterPro" id="IPR029787">
    <property type="entry name" value="Nucleotide_cyclase"/>
</dbReference>
<dbReference type="SMART" id="SM00267">
    <property type="entry name" value="GGDEF"/>
    <property type="match status" value="1"/>
</dbReference>
<feature type="transmembrane region" description="Helical" evidence="1">
    <location>
        <begin position="36"/>
        <end position="55"/>
    </location>
</feature>
<keyword evidence="1" id="KW-1133">Transmembrane helix</keyword>
<proteinExistence type="predicted"/>
<dbReference type="Gene3D" id="3.30.70.270">
    <property type="match status" value="1"/>
</dbReference>
<dbReference type="CDD" id="cd01949">
    <property type="entry name" value="GGDEF"/>
    <property type="match status" value="1"/>
</dbReference>
<evidence type="ECO:0000313" key="4">
    <source>
        <dbReference type="Proteomes" id="UP000006772"/>
    </source>
</evidence>
<feature type="transmembrane region" description="Helical" evidence="1">
    <location>
        <begin position="6"/>
        <end position="24"/>
    </location>
</feature>
<dbReference type="InterPro" id="IPR052163">
    <property type="entry name" value="DGC-Regulatory_Protein"/>
</dbReference>
<dbReference type="RefSeq" id="WP_006465251.1">
    <property type="nucleotide sequence ID" value="NZ_AEEC02000048.1"/>
</dbReference>
<evidence type="ECO:0000256" key="1">
    <source>
        <dbReference type="SAM" id="Phobius"/>
    </source>
</evidence>
<evidence type="ECO:0000259" key="2">
    <source>
        <dbReference type="PROSITE" id="PS50887"/>
    </source>
</evidence>
<dbReference type="PANTHER" id="PTHR46663:SF3">
    <property type="entry name" value="SLL0267 PROTEIN"/>
    <property type="match status" value="1"/>
</dbReference>
<dbReference type="InterPro" id="IPR000160">
    <property type="entry name" value="GGDEF_dom"/>
</dbReference>
<accession>A0AAI9IAB8</accession>
<feature type="transmembrane region" description="Helical" evidence="1">
    <location>
        <begin position="67"/>
        <end position="86"/>
    </location>
</feature>
<keyword evidence="1" id="KW-0472">Membrane</keyword>
<dbReference type="PROSITE" id="PS50887">
    <property type="entry name" value="GGDEF"/>
    <property type="match status" value="1"/>
</dbReference>
<dbReference type="EMBL" id="AEEC02000048">
    <property type="protein sequence ID" value="EOA02472.1"/>
    <property type="molecule type" value="Genomic_DNA"/>
</dbReference>
<dbReference type="SUPFAM" id="SSF55073">
    <property type="entry name" value="Nucleotide cyclase"/>
    <property type="match status" value="1"/>
</dbReference>
<sequence length="403" mass="43811">MQHEIVHAFGAGVYCVFIALFLLASRIPRTNPGARWWAAAIGCALVARLSFLFLAPLKDPALSNVVYGSFTILEKSFLAVGFARFFKVGIHPWLVALVSGTTMLWLLTSWSGLPVPLIRSPVYAAFNVFILGYVLWFIVRTELDCLPLIRRVMAAAFGALLLHWACGGPIGALYPSWLDHGFVLGTALAALQYMSLLAAILSLFQRRLLSAEAKALTMAFKDPLTGLYNKHFMNNLFDQALLLATRPHHLVAVYYIDLDNFKPVNDKAGHAVGDKVLVCVGQRLKEAVRSTDICARLGGDEFTVIATQLEHQEQAPEIARKLLARLAAPIEVGDQQFVLGASIGISLYPSHGSDLSLLLEQADAAMYHVKSSGKSGFQLHGASWKPSAECKAEAAVNAAARPG</sequence>
<name>A0AAI9IAB8_9BURK</name>
<dbReference type="AlphaFoldDB" id="A0AAI9IAB8"/>
<keyword evidence="1" id="KW-0812">Transmembrane</keyword>
<evidence type="ECO:0000313" key="3">
    <source>
        <dbReference type="EMBL" id="EOA02472.1"/>
    </source>
</evidence>
<feature type="transmembrane region" description="Helical" evidence="1">
    <location>
        <begin position="180"/>
        <end position="204"/>
    </location>
</feature>
<dbReference type="PANTHER" id="PTHR46663">
    <property type="entry name" value="DIGUANYLATE CYCLASE DGCT-RELATED"/>
    <property type="match status" value="1"/>
</dbReference>
<gene>
    <name evidence="3" type="ORF">HFRIS_022253</name>
</gene>
<comment type="caution">
    <text evidence="3">The sequence shown here is derived from an EMBL/GenBank/DDBJ whole genome shotgun (WGS) entry which is preliminary data.</text>
</comment>
<feature type="transmembrane region" description="Helical" evidence="1">
    <location>
        <begin position="93"/>
        <end position="110"/>
    </location>
</feature>
<organism evidence="3 4">
    <name type="scientific">Herbaspirillum frisingense GSF30</name>
    <dbReference type="NCBI Taxonomy" id="864073"/>
    <lineage>
        <taxon>Bacteria</taxon>
        <taxon>Pseudomonadati</taxon>
        <taxon>Pseudomonadota</taxon>
        <taxon>Betaproteobacteria</taxon>
        <taxon>Burkholderiales</taxon>
        <taxon>Oxalobacteraceae</taxon>
        <taxon>Herbaspirillum</taxon>
    </lineage>
</organism>
<dbReference type="Proteomes" id="UP000006772">
    <property type="component" value="Unassembled WGS sequence"/>
</dbReference>
<protein>
    <submittedName>
        <fullName evidence="3">Diguanylate cyclase</fullName>
    </submittedName>
</protein>